<dbReference type="PANTHER" id="PTHR42951:SF20">
    <property type="entry name" value="BETA LACTAMASE"/>
    <property type="match status" value="1"/>
</dbReference>
<feature type="signal peptide" evidence="1">
    <location>
        <begin position="1"/>
        <end position="24"/>
    </location>
</feature>
<dbReference type="InterPro" id="IPR050855">
    <property type="entry name" value="NDM-1-like"/>
</dbReference>
<evidence type="ECO:0000259" key="2">
    <source>
        <dbReference type="SMART" id="SM00849"/>
    </source>
</evidence>
<proteinExistence type="predicted"/>
<accession>A0ABY8BL89</accession>
<name>A0ABY8BL89_AFICR</name>
<dbReference type="RefSeq" id="WP_275246338.1">
    <property type="nucleotide sequence ID" value="NZ_BAABDX010000001.1"/>
</dbReference>
<dbReference type="Gene3D" id="3.60.15.10">
    <property type="entry name" value="Ribonuclease Z/Hydroxyacylglutathione hydrolase-like"/>
    <property type="match status" value="1"/>
</dbReference>
<reference evidence="3 4" key="1">
    <citation type="submission" date="2022-11" db="EMBL/GenBank/DDBJ databases">
        <authorList>
            <person name="Siebert D."/>
            <person name="Busche T."/>
            <person name="Saydam E."/>
            <person name="Kalinowski J."/>
            <person name="Ruckert C."/>
            <person name="Blombach B."/>
        </authorList>
    </citation>
    <scope>NUCLEOTIDE SEQUENCE [LARGE SCALE GENOMIC DNA]</scope>
    <source>
        <strain evidence="3 4">DSM 1083</strain>
    </source>
</reference>
<feature type="domain" description="Metallo-beta-lactamase" evidence="2">
    <location>
        <begin position="66"/>
        <end position="260"/>
    </location>
</feature>
<dbReference type="InterPro" id="IPR036866">
    <property type="entry name" value="RibonucZ/Hydroxyglut_hydro"/>
</dbReference>
<keyword evidence="4" id="KW-1185">Reference proteome</keyword>
<evidence type="ECO:0000256" key="1">
    <source>
        <dbReference type="SAM" id="SignalP"/>
    </source>
</evidence>
<feature type="chain" id="PRO_5046055189" evidence="1">
    <location>
        <begin position="25"/>
        <end position="335"/>
    </location>
</feature>
<organism evidence="3 4">
    <name type="scientific">Afipia carboxydohydrogena</name>
    <name type="common">Pseudomonas carboxydohydrogena</name>
    <dbReference type="NCBI Taxonomy" id="290"/>
    <lineage>
        <taxon>Bacteria</taxon>
        <taxon>Pseudomonadati</taxon>
        <taxon>Pseudomonadota</taxon>
        <taxon>Alphaproteobacteria</taxon>
        <taxon>Hyphomicrobiales</taxon>
        <taxon>Nitrobacteraceae</taxon>
        <taxon>Afipia</taxon>
    </lineage>
</organism>
<dbReference type="Pfam" id="PF00753">
    <property type="entry name" value="Lactamase_B"/>
    <property type="match status" value="1"/>
</dbReference>
<dbReference type="PANTHER" id="PTHR42951">
    <property type="entry name" value="METALLO-BETA-LACTAMASE DOMAIN-CONTAINING"/>
    <property type="match status" value="1"/>
</dbReference>
<dbReference type="SMART" id="SM00849">
    <property type="entry name" value="Lactamase_B"/>
    <property type="match status" value="1"/>
</dbReference>
<keyword evidence="1" id="KW-0732">Signal</keyword>
<dbReference type="SUPFAM" id="SSF56281">
    <property type="entry name" value="Metallo-hydrolase/oxidoreductase"/>
    <property type="match status" value="1"/>
</dbReference>
<dbReference type="Proteomes" id="UP001213907">
    <property type="component" value="Chromosome"/>
</dbReference>
<dbReference type="CDD" id="cd16282">
    <property type="entry name" value="metallo-hydrolase-like_MBL-fold"/>
    <property type="match status" value="1"/>
</dbReference>
<sequence>MKNLLRVTTLATLAWAMLPAALLAQDKAQDYAPLDRPITVDQVPGKDIFYSIGSPGIPGKANEGNTSNAGYVVTPDGVVVFDALGTPSLGWALLQDIRKRTDKDIRYMVVSHYHADHIYGLQAFRDHSRAVIIAQDNSADYTENRETSDERADERLDQRRGALAPWVDEHTRIVPPDIIFDDRLTISLGGKHFSLIFAGPAHSKSDIMMMVEPDGVLFAGDIVQNGRIPFMNSDDVSTVHWLKALDDVRTLNPKYIIPGHGKPSSAAQEAIAFTRDYILYVRKAMSDAVANWVDFDTAYDATDWSKYKGYPAFESNNRGNAYRIFLELEGSQFKK</sequence>
<dbReference type="InterPro" id="IPR001279">
    <property type="entry name" value="Metallo-B-lactamas"/>
</dbReference>
<dbReference type="EMBL" id="CP113162">
    <property type="protein sequence ID" value="WEF50713.1"/>
    <property type="molecule type" value="Genomic_DNA"/>
</dbReference>
<protein>
    <submittedName>
        <fullName evidence="3">MBL fold metallo-hydrolase</fullName>
    </submittedName>
</protein>
<gene>
    <name evidence="3" type="ORF">AFIC_002262</name>
</gene>
<evidence type="ECO:0000313" key="4">
    <source>
        <dbReference type="Proteomes" id="UP001213907"/>
    </source>
</evidence>
<evidence type="ECO:0000313" key="3">
    <source>
        <dbReference type="EMBL" id="WEF50713.1"/>
    </source>
</evidence>